<dbReference type="AlphaFoldDB" id="A0A7X1NV78"/>
<evidence type="ECO:0000313" key="3">
    <source>
        <dbReference type="Proteomes" id="UP000484842"/>
    </source>
</evidence>
<accession>A0A7X1NV78</accession>
<dbReference type="Gene3D" id="2.60.40.1120">
    <property type="entry name" value="Carboxypeptidase-like, regulatory domain"/>
    <property type="match status" value="1"/>
</dbReference>
<evidence type="ECO:0000313" key="2">
    <source>
        <dbReference type="EMBL" id="MPY66406.1"/>
    </source>
</evidence>
<reference evidence="2 3" key="1">
    <citation type="submission" date="2019-10" db="EMBL/GenBank/DDBJ databases">
        <title>Deinococcus sp. isolated from soil.</title>
        <authorList>
            <person name="Li Y."/>
            <person name="Wang J."/>
        </authorList>
    </citation>
    <scope>NUCLEOTIDE SEQUENCE [LARGE SCALE GENOMIC DNA]</scope>
    <source>
        <strain evidence="2 3">SDU3-2</strain>
    </source>
</reference>
<dbReference type="InterPro" id="IPR008969">
    <property type="entry name" value="CarboxyPept-like_regulatory"/>
</dbReference>
<dbReference type="Proteomes" id="UP000484842">
    <property type="component" value="Unassembled WGS sequence"/>
</dbReference>
<name>A0A7X1NV78_9DEIO</name>
<evidence type="ECO:0008006" key="4">
    <source>
        <dbReference type="Google" id="ProtNLM"/>
    </source>
</evidence>
<evidence type="ECO:0000256" key="1">
    <source>
        <dbReference type="SAM" id="SignalP"/>
    </source>
</evidence>
<keyword evidence="3" id="KW-1185">Reference proteome</keyword>
<feature type="chain" id="PRO_5031216079" description="Carboxypeptidase regulatory-like domain-containing protein" evidence="1">
    <location>
        <begin position="25"/>
        <end position="338"/>
    </location>
</feature>
<dbReference type="SUPFAM" id="SSF49464">
    <property type="entry name" value="Carboxypeptidase regulatory domain-like"/>
    <property type="match status" value="1"/>
</dbReference>
<dbReference type="RefSeq" id="WP_152870453.1">
    <property type="nucleotide sequence ID" value="NZ_WBSL01000002.1"/>
</dbReference>
<feature type="signal peptide" evidence="1">
    <location>
        <begin position="1"/>
        <end position="24"/>
    </location>
</feature>
<proteinExistence type="predicted"/>
<dbReference type="EMBL" id="WBSL01000002">
    <property type="protein sequence ID" value="MPY66406.1"/>
    <property type="molecule type" value="Genomic_DNA"/>
</dbReference>
<sequence>MTHARLLSLALLVLPVAPMSAALAAPASTLGGAWKGKLDGFYELDARFTVQGSSVTGVLRFAKTDFPFKGTWDAAKNLVTFKYTYAKEVHTVKATLKGSTLTGFNISPGGKQTAVSLTRVTAAGAGKAGANAGAYVMTGVVRDDKGNPIAGVEVFADHTAYYNMNAVGKTDAQGRYRIPLAQQPGTWNAGAYLRGEVGGQPFEVRLSPDDDTPFDGSKGAVRNFTFKASNAPSGKVETYAEHSNVELDYGSLEFTFTPEGPNAAGNTTPFTRKYVEGVGVPAIPLGRYKVSATQVLNGVRQQLLLSSRQQKNGATSVLAEFTHDSHYGQTLELFLKNP</sequence>
<keyword evidence="1" id="KW-0732">Signal</keyword>
<organism evidence="2 3">
    <name type="scientific">Deinococcus terrestris</name>
    <dbReference type="NCBI Taxonomy" id="2651870"/>
    <lineage>
        <taxon>Bacteria</taxon>
        <taxon>Thermotogati</taxon>
        <taxon>Deinococcota</taxon>
        <taxon>Deinococci</taxon>
        <taxon>Deinococcales</taxon>
        <taxon>Deinococcaceae</taxon>
        <taxon>Deinococcus</taxon>
    </lineage>
</organism>
<protein>
    <recommendedName>
        <fullName evidence="4">Carboxypeptidase regulatory-like domain-containing protein</fullName>
    </recommendedName>
</protein>
<gene>
    <name evidence="2" type="ORF">F8S09_06810</name>
</gene>
<comment type="caution">
    <text evidence="2">The sequence shown here is derived from an EMBL/GenBank/DDBJ whole genome shotgun (WGS) entry which is preliminary data.</text>
</comment>